<proteinExistence type="predicted"/>
<gene>
    <name evidence="1" type="ORF">DdX_19406</name>
</gene>
<comment type="caution">
    <text evidence="1">The sequence shown here is derived from an EMBL/GenBank/DDBJ whole genome shotgun (WGS) entry which is preliminary data.</text>
</comment>
<dbReference type="Proteomes" id="UP001201812">
    <property type="component" value="Unassembled WGS sequence"/>
</dbReference>
<evidence type="ECO:0000313" key="2">
    <source>
        <dbReference type="Proteomes" id="UP001201812"/>
    </source>
</evidence>
<dbReference type="EMBL" id="JAKKPZ010000375">
    <property type="protein sequence ID" value="KAI1695763.1"/>
    <property type="molecule type" value="Genomic_DNA"/>
</dbReference>
<sequence>MSSLLIPTIKYCYTEALSILSKKIDLTLPGPMPNVGTVRSMINKASNAEEEATVYLDLLEKSHEQWIKLLSSMTENERITDSEIQTTFLSECNYPPVMVELKILVSLIYLAVSNEAILGKLSVESLLSLNSVDSNLAASNQPSEISTLMASESANTSADPLPPSDVNTLPFAITSISSDVPAPITVAESNNNQMEIDSDQ</sequence>
<accession>A0AAD4QU82</accession>
<protein>
    <submittedName>
        <fullName evidence="1">Uncharacterized protein</fullName>
    </submittedName>
</protein>
<keyword evidence="2" id="KW-1185">Reference proteome</keyword>
<organism evidence="1 2">
    <name type="scientific">Ditylenchus destructor</name>
    <dbReference type="NCBI Taxonomy" id="166010"/>
    <lineage>
        <taxon>Eukaryota</taxon>
        <taxon>Metazoa</taxon>
        <taxon>Ecdysozoa</taxon>
        <taxon>Nematoda</taxon>
        <taxon>Chromadorea</taxon>
        <taxon>Rhabditida</taxon>
        <taxon>Tylenchina</taxon>
        <taxon>Tylenchomorpha</taxon>
        <taxon>Sphaerularioidea</taxon>
        <taxon>Anguinidae</taxon>
        <taxon>Anguininae</taxon>
        <taxon>Ditylenchus</taxon>
    </lineage>
</organism>
<name>A0AAD4QU82_9BILA</name>
<dbReference type="AlphaFoldDB" id="A0AAD4QU82"/>
<evidence type="ECO:0000313" key="1">
    <source>
        <dbReference type="EMBL" id="KAI1695763.1"/>
    </source>
</evidence>
<reference evidence="1" key="1">
    <citation type="submission" date="2022-01" db="EMBL/GenBank/DDBJ databases">
        <title>Genome Sequence Resource for Two Populations of Ditylenchus destructor, the Migratory Endoparasitic Phytonematode.</title>
        <authorList>
            <person name="Zhang H."/>
            <person name="Lin R."/>
            <person name="Xie B."/>
        </authorList>
    </citation>
    <scope>NUCLEOTIDE SEQUENCE</scope>
    <source>
        <strain evidence="1">BazhouSP</strain>
    </source>
</reference>